<proteinExistence type="predicted"/>
<feature type="signal peptide" evidence="1">
    <location>
        <begin position="1"/>
        <end position="23"/>
    </location>
</feature>
<evidence type="ECO:0000313" key="2">
    <source>
        <dbReference type="EMBL" id="MCG2617804.1"/>
    </source>
</evidence>
<evidence type="ECO:0000256" key="1">
    <source>
        <dbReference type="SAM" id="SignalP"/>
    </source>
</evidence>
<comment type="caution">
    <text evidence="2">The sequence shown here is derived from an EMBL/GenBank/DDBJ whole genome shotgun (WGS) entry which is preliminary data.</text>
</comment>
<gene>
    <name evidence="2" type="ORF">LZZ85_26120</name>
</gene>
<dbReference type="RefSeq" id="WP_237876637.1">
    <property type="nucleotide sequence ID" value="NZ_JAKLTR010000026.1"/>
</dbReference>
<reference evidence="2" key="1">
    <citation type="submission" date="2022-01" db="EMBL/GenBank/DDBJ databases">
        <authorList>
            <person name="Jo J.-H."/>
            <person name="Im W.-T."/>
        </authorList>
    </citation>
    <scope>NUCLEOTIDE SEQUENCE</scope>
    <source>
        <strain evidence="2">NA20</strain>
    </source>
</reference>
<organism evidence="2 3">
    <name type="scientific">Terrimonas ginsenosidimutans</name>
    <dbReference type="NCBI Taxonomy" id="2908004"/>
    <lineage>
        <taxon>Bacteria</taxon>
        <taxon>Pseudomonadati</taxon>
        <taxon>Bacteroidota</taxon>
        <taxon>Chitinophagia</taxon>
        <taxon>Chitinophagales</taxon>
        <taxon>Chitinophagaceae</taxon>
        <taxon>Terrimonas</taxon>
    </lineage>
</organism>
<accession>A0ABS9KZJ1</accession>
<keyword evidence="3" id="KW-1185">Reference proteome</keyword>
<name>A0ABS9KZJ1_9BACT</name>
<evidence type="ECO:0000313" key="3">
    <source>
        <dbReference type="Proteomes" id="UP001165367"/>
    </source>
</evidence>
<keyword evidence="1" id="KW-0732">Signal</keyword>
<evidence type="ECO:0008006" key="4">
    <source>
        <dbReference type="Google" id="ProtNLM"/>
    </source>
</evidence>
<dbReference type="EMBL" id="JAKLTR010000026">
    <property type="protein sequence ID" value="MCG2617804.1"/>
    <property type="molecule type" value="Genomic_DNA"/>
</dbReference>
<dbReference type="Proteomes" id="UP001165367">
    <property type="component" value="Unassembled WGS sequence"/>
</dbReference>
<feature type="chain" id="PRO_5045404900" description="Adhesin domain-containing protein" evidence="1">
    <location>
        <begin position="24"/>
        <end position="328"/>
    </location>
</feature>
<sequence>MQKKKNHVAFSAILLLLSIITFAQKNEKMEFEKERSISKTYPASGNSLSLDNTFGHIKLIIWDKTEVKVDVQIKAGSSDREMAEKTFEAIEVQEGLANGKISFKTKVNNRNEKGCKNCKTNMHIDYEVHLPVNMKLTINNSFGNVSIPDYKGEISINNKFGAVTAGALAEVKTLHIEFGSAEIKSLTDVSAVFKFSKVQIGNLGGTSKVSMEFCDSSRISMSGDLAGLTLNESYSTINLRPAVNLGASYTVNTSFGTFIDRSNAGVVRTDTPDRYGPDSERRYEGKTGTGAVKINVRSSFGKIILGEATEGDLKKGSRSFSRNAGRVI</sequence>
<protein>
    <recommendedName>
        <fullName evidence="4">Adhesin domain-containing protein</fullName>
    </recommendedName>
</protein>